<dbReference type="InterPro" id="IPR050659">
    <property type="entry name" value="Peptidase_M24B"/>
</dbReference>
<feature type="domain" description="Creatinase N-terminal" evidence="2">
    <location>
        <begin position="59"/>
        <end position="193"/>
    </location>
</feature>
<dbReference type="InterPro" id="IPR029149">
    <property type="entry name" value="Creatin/AminoP/Spt16_N"/>
</dbReference>
<proteinExistence type="predicted"/>
<comment type="caution">
    <text evidence="3">The sequence shown here is derived from an EMBL/GenBank/DDBJ whole genome shotgun (WGS) entry which is preliminary data.</text>
</comment>
<dbReference type="SUPFAM" id="SSF55920">
    <property type="entry name" value="Creatinase/aminopeptidase"/>
    <property type="match status" value="1"/>
</dbReference>
<organism evidence="3 4">
    <name type="scientific">Lacihabitans lacunae</name>
    <dbReference type="NCBI Taxonomy" id="1028214"/>
    <lineage>
        <taxon>Bacteria</taxon>
        <taxon>Pseudomonadati</taxon>
        <taxon>Bacteroidota</taxon>
        <taxon>Cytophagia</taxon>
        <taxon>Cytophagales</taxon>
        <taxon>Leadbetterellaceae</taxon>
        <taxon>Lacihabitans</taxon>
    </lineage>
</organism>
<dbReference type="InterPro" id="IPR036005">
    <property type="entry name" value="Creatinase/aminopeptidase-like"/>
</dbReference>
<dbReference type="Pfam" id="PF00557">
    <property type="entry name" value="Peptidase_M24"/>
    <property type="match status" value="1"/>
</dbReference>
<accession>A0ABV7YX29</accession>
<evidence type="ECO:0000313" key="3">
    <source>
        <dbReference type="EMBL" id="MFC3811129.1"/>
    </source>
</evidence>
<name>A0ABV7YX29_9BACT</name>
<dbReference type="PROSITE" id="PS51257">
    <property type="entry name" value="PROKAR_LIPOPROTEIN"/>
    <property type="match status" value="1"/>
</dbReference>
<reference evidence="4" key="1">
    <citation type="journal article" date="2019" name="Int. J. Syst. Evol. Microbiol.">
        <title>The Global Catalogue of Microorganisms (GCM) 10K type strain sequencing project: providing services to taxonomists for standard genome sequencing and annotation.</title>
        <authorList>
            <consortium name="The Broad Institute Genomics Platform"/>
            <consortium name="The Broad Institute Genome Sequencing Center for Infectious Disease"/>
            <person name="Wu L."/>
            <person name="Ma J."/>
        </authorList>
    </citation>
    <scope>NUCLEOTIDE SEQUENCE [LARGE SCALE GENOMIC DNA]</scope>
    <source>
        <strain evidence="4">CECT 7956</strain>
    </source>
</reference>
<evidence type="ECO:0000259" key="1">
    <source>
        <dbReference type="Pfam" id="PF00557"/>
    </source>
</evidence>
<dbReference type="SUPFAM" id="SSF53092">
    <property type="entry name" value="Creatinase/prolidase N-terminal domain"/>
    <property type="match status" value="1"/>
</dbReference>
<dbReference type="Pfam" id="PF01321">
    <property type="entry name" value="Creatinase_N"/>
    <property type="match status" value="1"/>
</dbReference>
<dbReference type="InterPro" id="IPR000587">
    <property type="entry name" value="Creatinase_N"/>
</dbReference>
<feature type="domain" description="Peptidase M24" evidence="1">
    <location>
        <begin position="201"/>
        <end position="407"/>
    </location>
</feature>
<evidence type="ECO:0000259" key="2">
    <source>
        <dbReference type="Pfam" id="PF01321"/>
    </source>
</evidence>
<dbReference type="Gene3D" id="3.90.230.10">
    <property type="entry name" value="Creatinase/methionine aminopeptidase superfamily"/>
    <property type="match status" value="1"/>
</dbReference>
<dbReference type="EMBL" id="JBHRYQ010000001">
    <property type="protein sequence ID" value="MFC3811129.1"/>
    <property type="molecule type" value="Genomic_DNA"/>
</dbReference>
<dbReference type="PANTHER" id="PTHR46112:SF3">
    <property type="entry name" value="AMINOPEPTIDASE YPDF"/>
    <property type="match status" value="1"/>
</dbReference>
<evidence type="ECO:0000313" key="4">
    <source>
        <dbReference type="Proteomes" id="UP001595616"/>
    </source>
</evidence>
<dbReference type="InterPro" id="IPR000994">
    <property type="entry name" value="Pept_M24"/>
</dbReference>
<dbReference type="RefSeq" id="WP_379837861.1">
    <property type="nucleotide sequence ID" value="NZ_JBHRYQ010000001.1"/>
</dbReference>
<gene>
    <name evidence="3" type="ORF">ACFOOI_10725</name>
</gene>
<keyword evidence="4" id="KW-1185">Reference proteome</keyword>
<dbReference type="Gene3D" id="3.40.350.10">
    <property type="entry name" value="Creatinase/prolidase N-terminal domain"/>
    <property type="match status" value="1"/>
</dbReference>
<dbReference type="PANTHER" id="PTHR46112">
    <property type="entry name" value="AMINOPEPTIDASE"/>
    <property type="match status" value="1"/>
</dbReference>
<protein>
    <submittedName>
        <fullName evidence="3">M24 family metallopeptidase</fullName>
    </submittedName>
</protein>
<dbReference type="Proteomes" id="UP001595616">
    <property type="component" value="Unassembled WGS sequence"/>
</dbReference>
<sequence length="425" mass="46046">MNINRKDFLRLGGLAAATSLVTGLTSCVTTNKKDTPSTSTLKPMAADVVPISVAEREARIAKAQRLLSEQNIGALVLDAGTTMHYFTGLRWWPSERSMLVIIPAKGEVKYISPAFEEARLREQITIGKDVYAWQEDESPFRLAVKAIKDAGVAAGDIAVEENVRFFIVNGIRKEGPSFNLVSGDSITIPCRMIKSAAEIKLMQQASNITLAAIKHSVGLLREGMTQGELSSLIMKTQNQLGGNADFALCLFAKSSAFPHGSKQPQKLQKGDIVLMDCGCTLHGYNSDITRTVVFGAEPTKRQQEIWSLEKQAQAAGFAAAQIGAPCEAVDAAARKVITDAGFGPEYQLPGLPHRTGHGIGLDGHEWGNMVKGNKQLLVPGMCFSIEPTISIIGEFGVRLEDCVYMTENGPKWFSEPSKSIFEPFG</sequence>